<dbReference type="PANTHER" id="PTHR30629">
    <property type="entry name" value="PROPHAGE INTEGRASE"/>
    <property type="match status" value="1"/>
</dbReference>
<dbReference type="PANTHER" id="PTHR30629:SF2">
    <property type="entry name" value="PROPHAGE INTEGRASE INTS-RELATED"/>
    <property type="match status" value="1"/>
</dbReference>
<reference evidence="6 7" key="1">
    <citation type="submission" date="2017-09" db="EMBL/GenBank/DDBJ databases">
        <title>Paracoccus alkalisoli sp. nov., isolated from saline alkaline soil.</title>
        <authorList>
            <person name="Dong X."/>
            <person name="Zhang G."/>
        </authorList>
    </citation>
    <scope>NUCLEOTIDE SEQUENCE [LARGE SCALE GENOMIC DNA]</scope>
    <source>
        <strain evidence="6 7">WN007</strain>
    </source>
</reference>
<sequence length="358" mass="40289">MSKRNPFPGATIVDDPRGGKRIRLRKTIKGRKIDCYLPGPWASRSMVEAYKAAITGTFEPPKSQHSRGTFDHTITDYLSSKSFCELRESTRYHKRLRLDWIREKIGAARLSDLQPYHVEHLMDLKGGPTAANRLHKELSEIYTYARKRLGFTGVSPTEQVDRRKIKSGGFHTWTDEQVAQFRDYHASGTDARMALELIIGTGAARQDARAMGRMNIKGGNIWYRRIKTGQDVELPLEYLPELVAELRQLPPTQATFILNRDGNPYTVESFGNWFADQCRDAGLPGECRAHGLRKYGATRLADQGASEFQIMAFLAHKTPQEARRYVQAANRVKLAAGALALLPGNNVQHLRPLDKAGA</sequence>
<keyword evidence="3" id="KW-0238">DNA-binding</keyword>
<keyword evidence="7" id="KW-1185">Reference proteome</keyword>
<dbReference type="GO" id="GO:0006310">
    <property type="term" value="P:DNA recombination"/>
    <property type="evidence" value="ECO:0007669"/>
    <property type="project" value="UniProtKB-KW"/>
</dbReference>
<protein>
    <submittedName>
        <fullName evidence="6">Integrase</fullName>
    </submittedName>
</protein>
<evidence type="ECO:0000256" key="3">
    <source>
        <dbReference type="ARBA" id="ARBA00023125"/>
    </source>
</evidence>
<evidence type="ECO:0000313" key="6">
    <source>
        <dbReference type="EMBL" id="PAU96691.1"/>
    </source>
</evidence>
<dbReference type="Gene3D" id="1.10.443.10">
    <property type="entry name" value="Intergrase catalytic core"/>
    <property type="match status" value="1"/>
</dbReference>
<keyword evidence="2" id="KW-0229">DNA integration</keyword>
<dbReference type="OrthoDB" id="7510934at2"/>
<keyword evidence="4" id="KW-0233">DNA recombination</keyword>
<gene>
    <name evidence="6" type="ORF">CK240_12370</name>
</gene>
<dbReference type="AlphaFoldDB" id="A0A2A2GGQ5"/>
<dbReference type="InterPro" id="IPR011010">
    <property type="entry name" value="DNA_brk_join_enz"/>
</dbReference>
<dbReference type="InterPro" id="IPR002104">
    <property type="entry name" value="Integrase_catalytic"/>
</dbReference>
<dbReference type="InterPro" id="IPR010998">
    <property type="entry name" value="Integrase_recombinase_N"/>
</dbReference>
<proteinExistence type="inferred from homology"/>
<accession>A0A2A2GGQ5</accession>
<dbReference type="Pfam" id="PF00589">
    <property type="entry name" value="Phage_integrase"/>
    <property type="match status" value="1"/>
</dbReference>
<evidence type="ECO:0000313" key="7">
    <source>
        <dbReference type="Proteomes" id="UP000218023"/>
    </source>
</evidence>
<organism evidence="6 7">
    <name type="scientific">Paracoccus salipaludis</name>
    <dbReference type="NCBI Taxonomy" id="2032623"/>
    <lineage>
        <taxon>Bacteria</taxon>
        <taxon>Pseudomonadati</taxon>
        <taxon>Pseudomonadota</taxon>
        <taxon>Alphaproteobacteria</taxon>
        <taxon>Rhodobacterales</taxon>
        <taxon>Paracoccaceae</taxon>
        <taxon>Paracoccus</taxon>
    </lineage>
</organism>
<name>A0A2A2GGQ5_9RHOB</name>
<evidence type="ECO:0000259" key="5">
    <source>
        <dbReference type="PROSITE" id="PS51898"/>
    </source>
</evidence>
<evidence type="ECO:0000256" key="4">
    <source>
        <dbReference type="ARBA" id="ARBA00023172"/>
    </source>
</evidence>
<feature type="domain" description="Tyr recombinase" evidence="5">
    <location>
        <begin position="168"/>
        <end position="339"/>
    </location>
</feature>
<evidence type="ECO:0000256" key="1">
    <source>
        <dbReference type="ARBA" id="ARBA00008857"/>
    </source>
</evidence>
<dbReference type="SUPFAM" id="SSF56349">
    <property type="entry name" value="DNA breaking-rejoining enzymes"/>
    <property type="match status" value="1"/>
</dbReference>
<dbReference type="GO" id="GO:0015074">
    <property type="term" value="P:DNA integration"/>
    <property type="evidence" value="ECO:0007669"/>
    <property type="project" value="UniProtKB-KW"/>
</dbReference>
<comment type="caution">
    <text evidence="6">The sequence shown here is derived from an EMBL/GenBank/DDBJ whole genome shotgun (WGS) entry which is preliminary data.</text>
</comment>
<dbReference type="Gene3D" id="1.10.150.130">
    <property type="match status" value="1"/>
</dbReference>
<evidence type="ECO:0000256" key="2">
    <source>
        <dbReference type="ARBA" id="ARBA00022908"/>
    </source>
</evidence>
<dbReference type="RefSeq" id="WP_095640651.1">
    <property type="nucleotide sequence ID" value="NZ_NSJZ01000011.1"/>
</dbReference>
<comment type="similarity">
    <text evidence="1">Belongs to the 'phage' integrase family.</text>
</comment>
<dbReference type="InterPro" id="IPR013762">
    <property type="entry name" value="Integrase-like_cat_sf"/>
</dbReference>
<dbReference type="InterPro" id="IPR050808">
    <property type="entry name" value="Phage_Integrase"/>
</dbReference>
<dbReference type="GO" id="GO:0003677">
    <property type="term" value="F:DNA binding"/>
    <property type="evidence" value="ECO:0007669"/>
    <property type="project" value="UniProtKB-KW"/>
</dbReference>
<dbReference type="EMBL" id="NSJZ01000011">
    <property type="protein sequence ID" value="PAU96691.1"/>
    <property type="molecule type" value="Genomic_DNA"/>
</dbReference>
<dbReference type="PROSITE" id="PS51898">
    <property type="entry name" value="TYR_RECOMBINASE"/>
    <property type="match status" value="1"/>
</dbReference>
<dbReference type="Proteomes" id="UP000218023">
    <property type="component" value="Unassembled WGS sequence"/>
</dbReference>